<feature type="transmembrane region" description="Helical" evidence="1">
    <location>
        <begin position="156"/>
        <end position="182"/>
    </location>
</feature>
<dbReference type="EMBL" id="CP017703">
    <property type="protein sequence ID" value="ASS89041.1"/>
    <property type="molecule type" value="Genomic_DNA"/>
</dbReference>
<proteinExistence type="predicted"/>
<feature type="transmembrane region" description="Helical" evidence="1">
    <location>
        <begin position="194"/>
        <end position="212"/>
    </location>
</feature>
<evidence type="ECO:0000313" key="2">
    <source>
        <dbReference type="EMBL" id="ASS89041.1"/>
    </source>
</evidence>
<evidence type="ECO:0000256" key="1">
    <source>
        <dbReference type="SAM" id="Phobius"/>
    </source>
</evidence>
<gene>
    <name evidence="2" type="ORF">AP3564_01070</name>
</gene>
<keyword evidence="1" id="KW-0812">Transmembrane</keyword>
<feature type="transmembrane region" description="Helical" evidence="1">
    <location>
        <begin position="395"/>
        <end position="419"/>
    </location>
</feature>
<feature type="transmembrane region" description="Helical" evidence="1">
    <location>
        <begin position="365"/>
        <end position="389"/>
    </location>
</feature>
<feature type="transmembrane region" description="Helical" evidence="1">
    <location>
        <begin position="440"/>
        <end position="458"/>
    </location>
</feature>
<name>A0A223E1G7_9BACI</name>
<feature type="transmembrane region" description="Helical" evidence="1">
    <location>
        <begin position="464"/>
        <end position="485"/>
    </location>
</feature>
<dbReference type="Proteomes" id="UP000214606">
    <property type="component" value="Chromosome"/>
</dbReference>
<dbReference type="AlphaFoldDB" id="A0A223E1G7"/>
<keyword evidence="1" id="KW-1133">Transmembrane helix</keyword>
<protein>
    <submittedName>
        <fullName evidence="2">Uncharacterized protein</fullName>
    </submittedName>
</protein>
<feature type="transmembrane region" description="Helical" evidence="1">
    <location>
        <begin position="253"/>
        <end position="276"/>
    </location>
</feature>
<dbReference type="KEGG" id="apak:AP3564_01070"/>
<feature type="transmembrane region" description="Helical" evidence="1">
    <location>
        <begin position="46"/>
        <end position="68"/>
    </location>
</feature>
<reference evidence="2 3" key="1">
    <citation type="submission" date="2016-10" db="EMBL/GenBank/DDBJ databases">
        <title>The whole genome sequencing and assembly of Aeribacillus pallidus KCTC3564 strain.</title>
        <authorList>
            <person name="Lee Y.-J."/>
            <person name="Park M.-K."/>
            <person name="Yi H."/>
            <person name="Bahn Y.-S."/>
            <person name="Kim J.F."/>
            <person name="Lee D.-W."/>
        </authorList>
    </citation>
    <scope>NUCLEOTIDE SEQUENCE [LARGE SCALE GENOMIC DNA]</scope>
    <source>
        <strain evidence="2 3">KCTC3564</strain>
    </source>
</reference>
<feature type="transmembrane region" description="Helical" evidence="1">
    <location>
        <begin position="338"/>
        <end position="358"/>
    </location>
</feature>
<dbReference type="RefSeq" id="WP_094244410.1">
    <property type="nucleotide sequence ID" value="NZ_CP017703.1"/>
</dbReference>
<sequence length="497" mass="58833">MNRNLYYVIVKIIVKIIINKIFYISNEIGLKSAILKPVFKILKRHLIFISSTVYLFWFILTVLFQVFFHHINLPENELNFLIILYVILLCLIQTGNLVSSNDIREFAFESNFSLEKKKKIIIINEYLGFLTIWTFLLVLSLPLFIVQTYYNSYSGFIFLFQIFILLFFFGFMLAFIKFILFVFSKIYLFSTNKLLISFSILSICILLSIKKYDIEFLIETLVNQILYGSMVDFLLGFLPSNINLYEIRIGIEFYLIMFILISIFIFLSTKICDYFLKEKHPKSSFKRLLFRRKTLYIFFNFFRREGLINIHFLVTFTLTLILFLFARSINVNPLDISLFTVYILTSNMFNHSNIILLCKRNKLPFIFAALCFSYILWLQYFIIIILLVINNMLIGIFTTFTFTFLGVVLIFSILTVYCASIYQFEKYFDDKSINLLGKSLVVVLFVSVLLIKLCFGYFGLNSLILSSLISFIISFTLLFIFINNFDRIRGHFYERFK</sequence>
<feature type="transmembrane region" description="Helical" evidence="1">
    <location>
        <begin position="80"/>
        <end position="98"/>
    </location>
</feature>
<feature type="transmembrane region" description="Helical" evidence="1">
    <location>
        <begin position="306"/>
        <end position="326"/>
    </location>
</feature>
<keyword evidence="1" id="KW-0472">Membrane</keyword>
<accession>A0A223E1G7</accession>
<evidence type="ECO:0000313" key="3">
    <source>
        <dbReference type="Proteomes" id="UP000214606"/>
    </source>
</evidence>
<feature type="transmembrane region" description="Helical" evidence="1">
    <location>
        <begin position="126"/>
        <end position="150"/>
    </location>
</feature>
<organism evidence="2 3">
    <name type="scientific">Aeribacillus pallidus</name>
    <dbReference type="NCBI Taxonomy" id="33936"/>
    <lineage>
        <taxon>Bacteria</taxon>
        <taxon>Bacillati</taxon>
        <taxon>Bacillota</taxon>
        <taxon>Bacilli</taxon>
        <taxon>Bacillales</taxon>
        <taxon>Bacillaceae</taxon>
        <taxon>Aeribacillus</taxon>
    </lineage>
</organism>